<protein>
    <recommendedName>
        <fullName evidence="7">mRNA 5'-phosphatase</fullName>
        <ecNumber evidence="7">3.6.1.74</ecNumber>
    </recommendedName>
</protein>
<keyword evidence="4" id="KW-0507">mRNA processing</keyword>
<organism evidence="11 12">
    <name type="scientific">Reticulomyxa filosa</name>
    <dbReference type="NCBI Taxonomy" id="46433"/>
    <lineage>
        <taxon>Eukaryota</taxon>
        <taxon>Sar</taxon>
        <taxon>Rhizaria</taxon>
        <taxon>Retaria</taxon>
        <taxon>Foraminifera</taxon>
        <taxon>Monothalamids</taxon>
        <taxon>Reticulomyxidae</taxon>
        <taxon>Reticulomyxa</taxon>
    </lineage>
</organism>
<evidence type="ECO:0000259" key="10">
    <source>
        <dbReference type="Pfam" id="PF02940"/>
    </source>
</evidence>
<evidence type="ECO:0000256" key="8">
    <source>
        <dbReference type="ARBA" id="ARBA00047740"/>
    </source>
</evidence>
<comment type="subcellular location">
    <subcellularLocation>
        <location evidence="2">Nucleus</location>
    </subcellularLocation>
</comment>
<dbReference type="EC" id="3.6.1.74" evidence="7"/>
<dbReference type="PANTHER" id="PTHR28118">
    <property type="entry name" value="POLYNUCLEOTIDE 5'-TRIPHOSPHATASE-RELATED"/>
    <property type="match status" value="1"/>
</dbReference>
<evidence type="ECO:0000313" key="12">
    <source>
        <dbReference type="Proteomes" id="UP000023152"/>
    </source>
</evidence>
<dbReference type="InterPro" id="IPR040343">
    <property type="entry name" value="Cet1/Ctl1"/>
</dbReference>
<feature type="transmembrane region" description="Helical" evidence="9">
    <location>
        <begin position="173"/>
        <end position="195"/>
    </location>
</feature>
<dbReference type="GO" id="GO:0005634">
    <property type="term" value="C:nucleus"/>
    <property type="evidence" value="ECO:0007669"/>
    <property type="project" value="UniProtKB-SubCell"/>
</dbReference>
<keyword evidence="9" id="KW-1133">Transmembrane helix</keyword>
<dbReference type="GO" id="GO:0006397">
    <property type="term" value="P:mRNA processing"/>
    <property type="evidence" value="ECO:0007669"/>
    <property type="project" value="UniProtKB-KW"/>
</dbReference>
<sequence>KKKCIFFFFKKKEVFRRLNKLLNEWTTKTSETNGRTNPVIYQRKYEIDKIYDNGVRVTLDARDANRVVTCIQKEKVSELNLICPHMKYDIRFSAKMEKGLYVPKNQIVKKVRTKDRISYHVDNMFNFSYYIVFLMMLKKQLKNKKNICFIFFAVLLGPYFCGEIKSNTQKSKRSYWCLLFVWFCAHTTFFCGLCLQKAGSEKFPKTTDCEVTFEVEIEIFQKEDLFNRRQALQKAMQAQSPSPDGFNLIIYHLLQHVQHLNGLGSNLQFTPPLLIVK</sequence>
<evidence type="ECO:0000256" key="5">
    <source>
        <dbReference type="ARBA" id="ARBA00022801"/>
    </source>
</evidence>
<dbReference type="GO" id="GO:0004651">
    <property type="term" value="F:polynucleotide 5'-phosphatase activity"/>
    <property type="evidence" value="ECO:0007669"/>
    <property type="project" value="InterPro"/>
</dbReference>
<keyword evidence="12" id="KW-1185">Reference proteome</keyword>
<dbReference type="AlphaFoldDB" id="X6MCZ2"/>
<reference evidence="11 12" key="1">
    <citation type="journal article" date="2013" name="Curr. Biol.">
        <title>The Genome of the Foraminiferan Reticulomyxa filosa.</title>
        <authorList>
            <person name="Glockner G."/>
            <person name="Hulsmann N."/>
            <person name="Schleicher M."/>
            <person name="Noegel A.A."/>
            <person name="Eichinger L."/>
            <person name="Gallinger C."/>
            <person name="Pawlowski J."/>
            <person name="Sierra R."/>
            <person name="Euteneuer U."/>
            <person name="Pillet L."/>
            <person name="Moustafa A."/>
            <person name="Platzer M."/>
            <person name="Groth M."/>
            <person name="Szafranski K."/>
            <person name="Schliwa M."/>
        </authorList>
    </citation>
    <scope>NUCLEOTIDE SEQUENCE [LARGE SCALE GENOMIC DNA]</scope>
</reference>
<dbReference type="Pfam" id="PF02940">
    <property type="entry name" value="mRNA_triPase"/>
    <property type="match status" value="1"/>
</dbReference>
<dbReference type="GO" id="GO:0140818">
    <property type="term" value="F:mRNA 5'-triphosphate monophosphatase activity"/>
    <property type="evidence" value="ECO:0007669"/>
    <property type="project" value="UniProtKB-EC"/>
</dbReference>
<keyword evidence="5" id="KW-0378">Hydrolase</keyword>
<dbReference type="OrthoDB" id="272147at2759"/>
<dbReference type="Proteomes" id="UP000023152">
    <property type="component" value="Unassembled WGS sequence"/>
</dbReference>
<dbReference type="EMBL" id="ASPP01022367">
    <property type="protein sequence ID" value="ETO11536.1"/>
    <property type="molecule type" value="Genomic_DNA"/>
</dbReference>
<dbReference type="InterPro" id="IPR004206">
    <property type="entry name" value="mRNA_triPase_Cet1"/>
</dbReference>
<dbReference type="InterPro" id="IPR037009">
    <property type="entry name" value="mRNA_triPase_Cet1_sf"/>
</dbReference>
<dbReference type="CDD" id="cd07470">
    <property type="entry name" value="CYTH-like_mRNA_RTPase"/>
    <property type="match status" value="1"/>
</dbReference>
<evidence type="ECO:0000256" key="6">
    <source>
        <dbReference type="ARBA" id="ARBA00023242"/>
    </source>
</evidence>
<keyword evidence="9" id="KW-0472">Membrane</keyword>
<dbReference type="SUPFAM" id="SSF55154">
    <property type="entry name" value="CYTH-like phosphatases"/>
    <property type="match status" value="1"/>
</dbReference>
<evidence type="ECO:0000313" key="11">
    <source>
        <dbReference type="EMBL" id="ETO11536.1"/>
    </source>
</evidence>
<evidence type="ECO:0000256" key="4">
    <source>
        <dbReference type="ARBA" id="ARBA00022664"/>
    </source>
</evidence>
<evidence type="ECO:0000256" key="9">
    <source>
        <dbReference type="SAM" id="Phobius"/>
    </source>
</evidence>
<dbReference type="InterPro" id="IPR033469">
    <property type="entry name" value="CYTH-like_dom_sf"/>
</dbReference>
<feature type="domain" description="mRNA triphosphatase Cet1-like" evidence="10">
    <location>
        <begin position="12"/>
        <end position="126"/>
    </location>
</feature>
<gene>
    <name evidence="11" type="ORF">RFI_25839</name>
</gene>
<name>X6MCZ2_RETFI</name>
<evidence type="ECO:0000256" key="3">
    <source>
        <dbReference type="ARBA" id="ARBA00006345"/>
    </source>
</evidence>
<comment type="catalytic activity">
    <reaction evidence="8">
        <text>a 5'-end triphospho-ribonucleoside in mRNA + H2O = a 5'-end diphospho-ribonucleoside in mRNA + phosphate + H(+)</text>
        <dbReference type="Rhea" id="RHEA:67004"/>
        <dbReference type="Rhea" id="RHEA-COMP:17164"/>
        <dbReference type="Rhea" id="RHEA-COMP:17165"/>
        <dbReference type="ChEBI" id="CHEBI:15377"/>
        <dbReference type="ChEBI" id="CHEBI:15378"/>
        <dbReference type="ChEBI" id="CHEBI:43474"/>
        <dbReference type="ChEBI" id="CHEBI:167616"/>
        <dbReference type="ChEBI" id="CHEBI:167618"/>
        <dbReference type="EC" id="3.6.1.74"/>
    </reaction>
    <physiologicalReaction direction="left-to-right" evidence="8">
        <dbReference type="Rhea" id="RHEA:67005"/>
    </physiologicalReaction>
</comment>
<feature type="transmembrane region" description="Helical" evidence="9">
    <location>
        <begin position="145"/>
        <end position="161"/>
    </location>
</feature>
<evidence type="ECO:0000256" key="7">
    <source>
        <dbReference type="ARBA" id="ARBA00035028"/>
    </source>
</evidence>
<accession>X6MCZ2</accession>
<evidence type="ECO:0000256" key="2">
    <source>
        <dbReference type="ARBA" id="ARBA00004123"/>
    </source>
</evidence>
<comment type="cofactor">
    <cofactor evidence="1">
        <name>Mg(2+)</name>
        <dbReference type="ChEBI" id="CHEBI:18420"/>
    </cofactor>
</comment>
<evidence type="ECO:0000256" key="1">
    <source>
        <dbReference type="ARBA" id="ARBA00001946"/>
    </source>
</evidence>
<feature type="non-terminal residue" evidence="11">
    <location>
        <position position="1"/>
    </location>
</feature>
<keyword evidence="6" id="KW-0539">Nucleus</keyword>
<keyword evidence="9" id="KW-0812">Transmembrane</keyword>
<comment type="similarity">
    <text evidence="3">Belongs to the fungal TPase family.</text>
</comment>
<proteinExistence type="inferred from homology"/>
<dbReference type="PANTHER" id="PTHR28118:SF1">
    <property type="entry name" value="POLYNUCLEOTIDE 5'-TRIPHOSPHATASE CTL1-RELATED"/>
    <property type="match status" value="1"/>
</dbReference>
<dbReference type="Gene3D" id="3.20.100.10">
    <property type="entry name" value="mRNA triphosphatase Cet1-like"/>
    <property type="match status" value="1"/>
</dbReference>
<comment type="caution">
    <text evidence="11">The sequence shown here is derived from an EMBL/GenBank/DDBJ whole genome shotgun (WGS) entry which is preliminary data.</text>
</comment>